<evidence type="ECO:0000256" key="1">
    <source>
        <dbReference type="SAM" id="MobiDB-lite"/>
    </source>
</evidence>
<reference evidence="2" key="1">
    <citation type="submission" date="2022-05" db="EMBL/GenBank/DDBJ databases">
        <title>The Musa troglodytarum L. genome provides insights into the mechanism of non-climacteric behaviour and enrichment of carotenoids.</title>
        <authorList>
            <person name="Wang J."/>
        </authorList>
    </citation>
    <scope>NUCLEOTIDE SEQUENCE</scope>
    <source>
        <tissue evidence="2">Leaf</tissue>
    </source>
</reference>
<name>A0A9E7FHU2_9LILI</name>
<evidence type="ECO:0000313" key="2">
    <source>
        <dbReference type="EMBL" id="URD94407.1"/>
    </source>
</evidence>
<sequence length="157" mass="16779">MYPDRAVGPDLMVLRCASFPPSDLLTEGNGQRNRGRPSTAESTSFDTRSNNVLVFCNFENTLSAATPIPLTPPVATRSALPHSALRFRVCLSLQGLRRRRANLAATSGGAMAEAMRGWRQRREGDGRGSTGDVGGAVATTGKKMKGIFDITKNKGAI</sequence>
<proteinExistence type="predicted"/>
<dbReference type="Proteomes" id="UP001055439">
    <property type="component" value="Chromosome 4"/>
</dbReference>
<keyword evidence="3" id="KW-1185">Reference proteome</keyword>
<accession>A0A9E7FHU2</accession>
<gene>
    <name evidence="2" type="ORF">MUK42_37185</name>
</gene>
<protein>
    <submittedName>
        <fullName evidence="2">Uncharacterized protein</fullName>
    </submittedName>
</protein>
<feature type="region of interest" description="Disordered" evidence="1">
    <location>
        <begin position="24"/>
        <end position="45"/>
    </location>
</feature>
<dbReference type="EMBL" id="CP097506">
    <property type="protein sequence ID" value="URD94407.1"/>
    <property type="molecule type" value="Genomic_DNA"/>
</dbReference>
<dbReference type="AlphaFoldDB" id="A0A9E7FHU2"/>
<feature type="region of interest" description="Disordered" evidence="1">
    <location>
        <begin position="113"/>
        <end position="136"/>
    </location>
</feature>
<evidence type="ECO:0000313" key="3">
    <source>
        <dbReference type="Proteomes" id="UP001055439"/>
    </source>
</evidence>
<organism evidence="2 3">
    <name type="scientific">Musa troglodytarum</name>
    <name type="common">fe'i banana</name>
    <dbReference type="NCBI Taxonomy" id="320322"/>
    <lineage>
        <taxon>Eukaryota</taxon>
        <taxon>Viridiplantae</taxon>
        <taxon>Streptophyta</taxon>
        <taxon>Embryophyta</taxon>
        <taxon>Tracheophyta</taxon>
        <taxon>Spermatophyta</taxon>
        <taxon>Magnoliopsida</taxon>
        <taxon>Liliopsida</taxon>
        <taxon>Zingiberales</taxon>
        <taxon>Musaceae</taxon>
        <taxon>Musa</taxon>
    </lineage>
</organism>